<accession>K4ANF9</accession>
<dbReference type="Gramene" id="KQK87786">
    <property type="protein sequence ID" value="KQK87786"/>
    <property type="gene ID" value="SETIT_040456mg"/>
</dbReference>
<dbReference type="EnsemblPlants" id="KQK87786">
    <property type="protein sequence ID" value="KQK87786"/>
    <property type="gene ID" value="SETIT_040456mg"/>
</dbReference>
<dbReference type="Proteomes" id="UP000004995">
    <property type="component" value="Unassembled WGS sequence"/>
</dbReference>
<organism evidence="1 2">
    <name type="scientific">Setaria italica</name>
    <name type="common">Foxtail millet</name>
    <name type="synonym">Panicum italicum</name>
    <dbReference type="NCBI Taxonomy" id="4555"/>
    <lineage>
        <taxon>Eukaryota</taxon>
        <taxon>Viridiplantae</taxon>
        <taxon>Streptophyta</taxon>
        <taxon>Embryophyta</taxon>
        <taxon>Tracheophyta</taxon>
        <taxon>Spermatophyta</taxon>
        <taxon>Magnoliopsida</taxon>
        <taxon>Liliopsida</taxon>
        <taxon>Poales</taxon>
        <taxon>Poaceae</taxon>
        <taxon>PACMAD clade</taxon>
        <taxon>Panicoideae</taxon>
        <taxon>Panicodae</taxon>
        <taxon>Paniceae</taxon>
        <taxon>Cenchrinae</taxon>
        <taxon>Setaria</taxon>
    </lineage>
</organism>
<keyword evidence="2" id="KW-1185">Reference proteome</keyword>
<name>K4ANF9_SETIT</name>
<reference evidence="1" key="2">
    <citation type="submission" date="2018-08" db="UniProtKB">
        <authorList>
            <consortium name="EnsemblPlants"/>
        </authorList>
    </citation>
    <scope>IDENTIFICATION</scope>
    <source>
        <strain evidence="1">Yugu1</strain>
    </source>
</reference>
<protein>
    <submittedName>
        <fullName evidence="1">Uncharacterized protein</fullName>
    </submittedName>
</protein>
<dbReference type="InParanoid" id="K4ANF9"/>
<evidence type="ECO:0000313" key="2">
    <source>
        <dbReference type="Proteomes" id="UP000004995"/>
    </source>
</evidence>
<proteinExistence type="predicted"/>
<sequence>MYDASIELYLCMSATVNLNVSGTVMIHFTYA</sequence>
<dbReference type="AlphaFoldDB" id="K4ANF9"/>
<evidence type="ECO:0000313" key="1">
    <source>
        <dbReference type="EnsemblPlants" id="KQK87786"/>
    </source>
</evidence>
<dbReference type="EMBL" id="AGNK02005443">
    <property type="status" value="NOT_ANNOTATED_CDS"/>
    <property type="molecule type" value="Genomic_DNA"/>
</dbReference>
<reference evidence="2" key="1">
    <citation type="journal article" date="2012" name="Nat. Biotechnol.">
        <title>Reference genome sequence of the model plant Setaria.</title>
        <authorList>
            <person name="Bennetzen J.L."/>
            <person name="Schmutz J."/>
            <person name="Wang H."/>
            <person name="Percifield R."/>
            <person name="Hawkins J."/>
            <person name="Pontaroli A.C."/>
            <person name="Estep M."/>
            <person name="Feng L."/>
            <person name="Vaughn J.N."/>
            <person name="Grimwood J."/>
            <person name="Jenkins J."/>
            <person name="Barry K."/>
            <person name="Lindquist E."/>
            <person name="Hellsten U."/>
            <person name="Deshpande S."/>
            <person name="Wang X."/>
            <person name="Wu X."/>
            <person name="Mitros T."/>
            <person name="Triplett J."/>
            <person name="Yang X."/>
            <person name="Ye C.Y."/>
            <person name="Mauro-Herrera M."/>
            <person name="Wang L."/>
            <person name="Li P."/>
            <person name="Sharma M."/>
            <person name="Sharma R."/>
            <person name="Ronald P.C."/>
            <person name="Panaud O."/>
            <person name="Kellogg E.A."/>
            <person name="Brutnell T.P."/>
            <person name="Doust A.N."/>
            <person name="Tuskan G.A."/>
            <person name="Rokhsar D."/>
            <person name="Devos K.M."/>
        </authorList>
    </citation>
    <scope>NUCLEOTIDE SEQUENCE [LARGE SCALE GENOMIC DNA]</scope>
    <source>
        <strain evidence="2">cv. Yugu1</strain>
    </source>
</reference>
<dbReference type="HOGENOM" id="CLU_3400131_0_0_1"/>